<dbReference type="NCBIfam" id="TIGR00502">
    <property type="entry name" value="nagB"/>
    <property type="match status" value="1"/>
</dbReference>
<dbReference type="RefSeq" id="WP_198828911.1">
    <property type="nucleotide sequence ID" value="NZ_CP066308.1"/>
</dbReference>
<feature type="active site" description="Proton acceptor; for ring-opening step" evidence="4">
    <location>
        <position position="138"/>
    </location>
</feature>
<evidence type="ECO:0000313" key="7">
    <source>
        <dbReference type="EMBL" id="QUO42408.1"/>
    </source>
</evidence>
<evidence type="ECO:0000313" key="8">
    <source>
        <dbReference type="Proteomes" id="UP000595847"/>
    </source>
</evidence>
<dbReference type="PANTHER" id="PTHR11280:SF5">
    <property type="entry name" value="GLUCOSAMINE-6-PHOSPHATE ISOMERASE"/>
    <property type="match status" value="1"/>
</dbReference>
<sequence length="252" mass="27779">MRWLIVEDYEALSGEAAELVAREVREKPDAVLGLATGSTPVGMYQELIRQHQAGNLDFSRITTFNLDEYVGLSATHPQSYRVFMHETFFQHVNVQPERIHIPCGDAADLDEECDRYERAIQAAGGIDLQILGIGGNGHIGFNEPGSPVSSRTRVVDLAQRTITDNARFFASIEEVPTKAVTMGIQTILEAKKIVLLACGASKAEAMQRMLEGEITPGVPASLLREHPDVTVIMDRQAAARLSERFLDPKHVL</sequence>
<keyword evidence="3 4" id="KW-0119">Carbohydrate metabolism</keyword>
<gene>
    <name evidence="4 6" type="primary">nagB</name>
    <name evidence="6" type="ORF">JD108_05540</name>
    <name evidence="7" type="ORF">KDJ56_05220</name>
</gene>
<feature type="domain" description="Glucosamine/galactosamine-6-phosphate isomerase" evidence="5">
    <location>
        <begin position="11"/>
        <end position="226"/>
    </location>
</feature>
<protein>
    <recommendedName>
        <fullName evidence="4">Glucosamine-6-phosphate deaminase</fullName>
        <ecNumber evidence="4">3.5.99.6</ecNumber>
    </recommendedName>
    <alternativeName>
        <fullName evidence="4">GlcN6P deaminase</fullName>
        <shortName evidence="4">GNPDA</shortName>
    </alternativeName>
    <alternativeName>
        <fullName evidence="4">Glucosamine-6-phosphate isomerase</fullName>
    </alternativeName>
</protein>
<dbReference type="GO" id="GO:0042802">
    <property type="term" value="F:identical protein binding"/>
    <property type="evidence" value="ECO:0007669"/>
    <property type="project" value="TreeGrafter"/>
</dbReference>
<dbReference type="Proteomes" id="UP000677234">
    <property type="component" value="Chromosome"/>
</dbReference>
<proteinExistence type="inferred from homology"/>
<organism evidence="6 8">
    <name type="scientific">Brevibacillus composti</name>
    <dbReference type="NCBI Taxonomy" id="2796470"/>
    <lineage>
        <taxon>Bacteria</taxon>
        <taxon>Bacillati</taxon>
        <taxon>Bacillota</taxon>
        <taxon>Bacilli</taxon>
        <taxon>Bacillales</taxon>
        <taxon>Paenibacillaceae</taxon>
        <taxon>Brevibacillus</taxon>
    </lineage>
</organism>
<dbReference type="CDD" id="cd01399">
    <property type="entry name" value="GlcN6P_deaminase"/>
    <property type="match status" value="1"/>
</dbReference>
<feature type="active site" description="Proton acceptor; for enolization step" evidence="4">
    <location>
        <position position="67"/>
    </location>
</feature>
<dbReference type="EMBL" id="CP066308">
    <property type="protein sequence ID" value="QQE75382.1"/>
    <property type="molecule type" value="Genomic_DNA"/>
</dbReference>
<evidence type="ECO:0000256" key="1">
    <source>
        <dbReference type="ARBA" id="ARBA00000644"/>
    </source>
</evidence>
<dbReference type="HAMAP" id="MF_01241">
    <property type="entry name" value="GlcN6P_deamin"/>
    <property type="match status" value="1"/>
</dbReference>
<evidence type="ECO:0000256" key="2">
    <source>
        <dbReference type="ARBA" id="ARBA00022801"/>
    </source>
</evidence>
<comment type="caution">
    <text evidence="4">Lacks conserved residue(s) required for the propagation of feature annotation.</text>
</comment>
<reference evidence="7" key="2">
    <citation type="submission" date="2021-04" db="EMBL/GenBank/DDBJ databases">
        <title>Brevibacillus composti FJAT-54423, complete genome.</title>
        <authorList>
            <person name="Tang R."/>
        </authorList>
    </citation>
    <scope>NUCLEOTIDE SEQUENCE</scope>
    <source>
        <strain evidence="7">FJAT-54424</strain>
    </source>
</reference>
<dbReference type="NCBIfam" id="NF001684">
    <property type="entry name" value="PRK00443.1-4"/>
    <property type="match status" value="1"/>
</dbReference>
<dbReference type="InterPro" id="IPR006148">
    <property type="entry name" value="Glc/Gal-6P_isomerase"/>
</dbReference>
<comment type="pathway">
    <text evidence="4">Amino-sugar metabolism; N-acetylneuraminate degradation; D-fructose 6-phosphate from N-acetylneuraminate: step 5/5.</text>
</comment>
<keyword evidence="2 4" id="KW-0378">Hydrolase</keyword>
<dbReference type="GO" id="GO:0006043">
    <property type="term" value="P:glucosamine catabolic process"/>
    <property type="evidence" value="ECO:0007669"/>
    <property type="project" value="TreeGrafter"/>
</dbReference>
<dbReference type="GO" id="GO:0005975">
    <property type="term" value="P:carbohydrate metabolic process"/>
    <property type="evidence" value="ECO:0007669"/>
    <property type="project" value="InterPro"/>
</dbReference>
<dbReference type="UniPathway" id="UPA00629">
    <property type="reaction ID" value="UER00684"/>
</dbReference>
<evidence type="ECO:0000259" key="5">
    <source>
        <dbReference type="Pfam" id="PF01182"/>
    </source>
</evidence>
<dbReference type="GO" id="GO:0005737">
    <property type="term" value="C:cytoplasm"/>
    <property type="evidence" value="ECO:0007669"/>
    <property type="project" value="TreeGrafter"/>
</dbReference>
<dbReference type="PANTHER" id="PTHR11280">
    <property type="entry name" value="GLUCOSAMINE-6-PHOSPHATE ISOMERASE"/>
    <property type="match status" value="1"/>
</dbReference>
<dbReference type="KEGG" id="bcop:JD108_05540"/>
<dbReference type="SUPFAM" id="SSF100950">
    <property type="entry name" value="NagB/RpiA/CoA transferase-like"/>
    <property type="match status" value="1"/>
</dbReference>
<dbReference type="Gene3D" id="3.40.50.1360">
    <property type="match status" value="1"/>
</dbReference>
<dbReference type="GO" id="GO:0019262">
    <property type="term" value="P:N-acetylneuraminate catabolic process"/>
    <property type="evidence" value="ECO:0007669"/>
    <property type="project" value="UniProtKB-UniRule"/>
</dbReference>
<comment type="similarity">
    <text evidence="4">Belongs to the glucosamine/galactosamine-6-phosphate isomerase family. NagB subfamily.</text>
</comment>
<dbReference type="GO" id="GO:0006046">
    <property type="term" value="P:N-acetylglucosamine catabolic process"/>
    <property type="evidence" value="ECO:0007669"/>
    <property type="project" value="UniProtKB-UniRule"/>
</dbReference>
<dbReference type="InterPro" id="IPR037171">
    <property type="entry name" value="NagB/RpiA_transferase-like"/>
</dbReference>
<dbReference type="EMBL" id="CP073708">
    <property type="protein sequence ID" value="QUO42408.1"/>
    <property type="molecule type" value="Genomic_DNA"/>
</dbReference>
<dbReference type="FunFam" id="3.40.50.1360:FF:000003">
    <property type="entry name" value="Glucosamine-6-phosphate deaminase"/>
    <property type="match status" value="1"/>
</dbReference>
<dbReference type="Pfam" id="PF01182">
    <property type="entry name" value="Glucosamine_iso"/>
    <property type="match status" value="1"/>
</dbReference>
<accession>A0A7T5EMN5</accession>
<evidence type="ECO:0000313" key="9">
    <source>
        <dbReference type="Proteomes" id="UP000677234"/>
    </source>
</evidence>
<feature type="active site" description="For ring-opening step" evidence="4">
    <location>
        <position position="136"/>
    </location>
</feature>
<dbReference type="Proteomes" id="UP000595847">
    <property type="component" value="Chromosome"/>
</dbReference>
<dbReference type="GO" id="GO:0004342">
    <property type="term" value="F:glucosamine-6-phosphate deaminase activity"/>
    <property type="evidence" value="ECO:0007669"/>
    <property type="project" value="UniProtKB-UniRule"/>
</dbReference>
<evidence type="ECO:0000313" key="6">
    <source>
        <dbReference type="EMBL" id="QQE75382.1"/>
    </source>
</evidence>
<dbReference type="InterPro" id="IPR018321">
    <property type="entry name" value="Glucosamine6P_isomerase_CS"/>
</dbReference>
<dbReference type="PROSITE" id="PS01161">
    <property type="entry name" value="GLC_GALNAC_ISOMERASE"/>
    <property type="match status" value="1"/>
</dbReference>
<dbReference type="EC" id="3.5.99.6" evidence="4"/>
<dbReference type="InterPro" id="IPR004547">
    <property type="entry name" value="Glucosamine6P_isomerase"/>
</dbReference>
<dbReference type="AlphaFoldDB" id="A0A7T5EMN5"/>
<feature type="active site" description="For ring-opening step" evidence="4">
    <location>
        <position position="143"/>
    </location>
</feature>
<reference evidence="6 8" key="1">
    <citation type="submission" date="2020-12" db="EMBL/GenBank/DDBJ databases">
        <title>strain FJAT-54423T represents a novel species of the genus Brevibacillus.</title>
        <authorList>
            <person name="Tang R."/>
        </authorList>
    </citation>
    <scope>NUCLEOTIDE SEQUENCE [LARGE SCALE GENOMIC DNA]</scope>
    <source>
        <strain evidence="6 8">FJAT-54423</strain>
    </source>
</reference>
<evidence type="ECO:0000256" key="3">
    <source>
        <dbReference type="ARBA" id="ARBA00023277"/>
    </source>
</evidence>
<comment type="function">
    <text evidence="4">Catalyzes the reversible isomerization-deamination of glucosamine 6-phosphate (GlcN6P) to form fructose 6-phosphate (Fru6P) and ammonium ion.</text>
</comment>
<evidence type="ECO:0000256" key="4">
    <source>
        <dbReference type="HAMAP-Rule" id="MF_01241"/>
    </source>
</evidence>
<keyword evidence="9" id="KW-1185">Reference proteome</keyword>
<name>A0A7T5EMN5_9BACL</name>
<comment type="catalytic activity">
    <reaction evidence="1 4">
        <text>alpha-D-glucosamine 6-phosphate + H2O = beta-D-fructose 6-phosphate + NH4(+)</text>
        <dbReference type="Rhea" id="RHEA:12172"/>
        <dbReference type="ChEBI" id="CHEBI:15377"/>
        <dbReference type="ChEBI" id="CHEBI:28938"/>
        <dbReference type="ChEBI" id="CHEBI:57634"/>
        <dbReference type="ChEBI" id="CHEBI:75989"/>
        <dbReference type="EC" id="3.5.99.6"/>
    </reaction>
</comment>